<dbReference type="Proteomes" id="UP000245768">
    <property type="component" value="Unassembled WGS sequence"/>
</dbReference>
<dbReference type="AlphaFoldDB" id="A0A316YDP1"/>
<dbReference type="OrthoDB" id="1933717at2759"/>
<feature type="non-terminal residue" evidence="1">
    <location>
        <position position="115"/>
    </location>
</feature>
<dbReference type="RefSeq" id="XP_025373976.1">
    <property type="nucleotide sequence ID" value="XM_025522916.1"/>
</dbReference>
<reference evidence="1 2" key="1">
    <citation type="journal article" date="2018" name="Mol. Biol. Evol.">
        <title>Broad Genomic Sampling Reveals a Smut Pathogenic Ancestry of the Fungal Clade Ustilaginomycotina.</title>
        <authorList>
            <person name="Kijpornyongpan T."/>
            <person name="Mondo S.J."/>
            <person name="Barry K."/>
            <person name="Sandor L."/>
            <person name="Lee J."/>
            <person name="Lipzen A."/>
            <person name="Pangilinan J."/>
            <person name="LaButti K."/>
            <person name="Hainaut M."/>
            <person name="Henrissat B."/>
            <person name="Grigoriev I.V."/>
            <person name="Spatafora J.W."/>
            <person name="Aime M.C."/>
        </authorList>
    </citation>
    <scope>NUCLEOTIDE SEQUENCE [LARGE SCALE GENOMIC DNA]</scope>
    <source>
        <strain evidence="1 2">MCA 4198</strain>
    </source>
</reference>
<dbReference type="EMBL" id="KZ819642">
    <property type="protein sequence ID" value="PWN86778.1"/>
    <property type="molecule type" value="Genomic_DNA"/>
</dbReference>
<protein>
    <submittedName>
        <fullName evidence="1">Uncharacterized protein</fullName>
    </submittedName>
</protein>
<dbReference type="GeneID" id="37044832"/>
<evidence type="ECO:0000313" key="1">
    <source>
        <dbReference type="EMBL" id="PWN86778.1"/>
    </source>
</evidence>
<name>A0A316YDP1_9BASI</name>
<gene>
    <name evidence="1" type="ORF">FA10DRAFT_269881</name>
</gene>
<keyword evidence="2" id="KW-1185">Reference proteome</keyword>
<accession>A0A316YDP1</accession>
<sequence>MTTNISRSRLADSANSSVSGQFCLHAQARRMGKRGLWIVCWNTNVTRTRSCSKHLHTCSRARLASGCCSLQGAILRSERLHATCPTRSSSVQQAGAGQSLEGYDSLTSETAFDRF</sequence>
<proteinExistence type="predicted"/>
<dbReference type="InParanoid" id="A0A316YDP1"/>
<evidence type="ECO:0000313" key="2">
    <source>
        <dbReference type="Proteomes" id="UP000245768"/>
    </source>
</evidence>
<organism evidence="1 2">
    <name type="scientific">Acaromyces ingoldii</name>
    <dbReference type="NCBI Taxonomy" id="215250"/>
    <lineage>
        <taxon>Eukaryota</taxon>
        <taxon>Fungi</taxon>
        <taxon>Dikarya</taxon>
        <taxon>Basidiomycota</taxon>
        <taxon>Ustilaginomycotina</taxon>
        <taxon>Exobasidiomycetes</taxon>
        <taxon>Exobasidiales</taxon>
        <taxon>Cryptobasidiaceae</taxon>
        <taxon>Acaromyces</taxon>
    </lineage>
</organism>